<evidence type="ECO:0000256" key="5">
    <source>
        <dbReference type="ARBA" id="ARBA00023136"/>
    </source>
</evidence>
<accession>A0A1D1VS47</accession>
<evidence type="ECO:0000256" key="6">
    <source>
        <dbReference type="SAM" id="Phobius"/>
    </source>
</evidence>
<dbReference type="STRING" id="947166.A0A1D1VS47"/>
<dbReference type="GO" id="GO:0016567">
    <property type="term" value="P:protein ubiquitination"/>
    <property type="evidence" value="ECO:0007669"/>
    <property type="project" value="InterPro"/>
</dbReference>
<name>A0A1D1VS47_RAMVA</name>
<dbReference type="GO" id="GO:0016020">
    <property type="term" value="C:membrane"/>
    <property type="evidence" value="ECO:0007669"/>
    <property type="project" value="UniProtKB-SubCell"/>
</dbReference>
<dbReference type="Proteomes" id="UP000186922">
    <property type="component" value="Unassembled WGS sequence"/>
</dbReference>
<keyword evidence="5 6" id="KW-0472">Membrane</keyword>
<protein>
    <submittedName>
        <fullName evidence="7">Uncharacterized protein</fullName>
    </submittedName>
</protein>
<dbReference type="GO" id="GO:0061630">
    <property type="term" value="F:ubiquitin protein ligase activity"/>
    <property type="evidence" value="ECO:0007669"/>
    <property type="project" value="InterPro"/>
</dbReference>
<comment type="subcellular location">
    <subcellularLocation>
        <location evidence="1">Membrane</location>
        <topology evidence="1">Multi-pass membrane protein</topology>
    </subcellularLocation>
</comment>
<keyword evidence="4 6" id="KW-1133">Transmembrane helix</keyword>
<dbReference type="AlphaFoldDB" id="A0A1D1VS47"/>
<reference evidence="7 8" key="1">
    <citation type="journal article" date="2016" name="Nat. Commun.">
        <title>Extremotolerant tardigrade genome and improved radiotolerance of human cultured cells by tardigrade-unique protein.</title>
        <authorList>
            <person name="Hashimoto T."/>
            <person name="Horikawa D.D."/>
            <person name="Saito Y."/>
            <person name="Kuwahara H."/>
            <person name="Kozuka-Hata H."/>
            <person name="Shin-I T."/>
            <person name="Minakuchi Y."/>
            <person name="Ohishi K."/>
            <person name="Motoyama A."/>
            <person name="Aizu T."/>
            <person name="Enomoto A."/>
            <person name="Kondo K."/>
            <person name="Tanaka S."/>
            <person name="Hara Y."/>
            <person name="Koshikawa S."/>
            <person name="Sagara H."/>
            <person name="Miura T."/>
            <person name="Yokobori S."/>
            <person name="Miyagawa K."/>
            <person name="Suzuki Y."/>
            <person name="Kubo T."/>
            <person name="Oyama M."/>
            <person name="Kohara Y."/>
            <person name="Fujiyama A."/>
            <person name="Arakawa K."/>
            <person name="Katayama T."/>
            <person name="Toyoda A."/>
            <person name="Kunieda T."/>
        </authorList>
    </citation>
    <scope>NUCLEOTIDE SEQUENCE [LARGE SCALE GENOMIC DNA]</scope>
    <source>
        <strain evidence="7 8">YOKOZUNA-1</strain>
    </source>
</reference>
<feature type="transmembrane region" description="Helical" evidence="6">
    <location>
        <begin position="119"/>
        <end position="145"/>
    </location>
</feature>
<evidence type="ECO:0000313" key="7">
    <source>
        <dbReference type="EMBL" id="GAV04375.1"/>
    </source>
</evidence>
<gene>
    <name evidence="7" type="primary">RvY_14663</name>
    <name evidence="7" type="synonym">RvY_14663.1</name>
    <name evidence="7" type="ORF">RvY_14663-1</name>
</gene>
<organism evidence="7 8">
    <name type="scientific">Ramazzottius varieornatus</name>
    <name type="common">Water bear</name>
    <name type="synonym">Tardigrade</name>
    <dbReference type="NCBI Taxonomy" id="947166"/>
    <lineage>
        <taxon>Eukaryota</taxon>
        <taxon>Metazoa</taxon>
        <taxon>Ecdysozoa</taxon>
        <taxon>Tardigrada</taxon>
        <taxon>Eutardigrada</taxon>
        <taxon>Parachela</taxon>
        <taxon>Hypsibioidea</taxon>
        <taxon>Ramazzottiidae</taxon>
        <taxon>Ramazzottius</taxon>
    </lineage>
</organism>
<comment type="similarity">
    <text evidence="2">Belongs to the TMEM129 family.</text>
</comment>
<dbReference type="PANTHER" id="PTHR31322:SF2">
    <property type="entry name" value="E3 UBIQUITIN-PROTEIN LIGASE TM129"/>
    <property type="match status" value="1"/>
</dbReference>
<feature type="transmembrane region" description="Helical" evidence="6">
    <location>
        <begin position="6"/>
        <end position="23"/>
    </location>
</feature>
<keyword evidence="8" id="KW-1185">Reference proteome</keyword>
<dbReference type="OrthoDB" id="10055027at2759"/>
<comment type="caution">
    <text evidence="7">The sequence shown here is derived from an EMBL/GenBank/DDBJ whole genome shotgun (WGS) entry which is preliminary data.</text>
</comment>
<keyword evidence="3 6" id="KW-0812">Transmembrane</keyword>
<evidence type="ECO:0000256" key="4">
    <source>
        <dbReference type="ARBA" id="ARBA00022989"/>
    </source>
</evidence>
<sequence>MDILGLVIALFFVVLLLLMFVVFPPQEFGNIGLTFEQLVGGWLGDEQVDFVSHTIRQLTAVMVFHSALPFLAYLLIRALDPSYSRFAGESVSSWVSHLQTEETEDSLNSVVSDSDKNNAVSIICWVWSAVAVSVFCLASSLASYYRSGPDSWSKHPVAITLRKFSETLPFGTWHDVANDINREYQEVDKFVTMLSGWNVRTVATQSWILRLGRYRLDVAHQDLCELEVVQADDHSVSAQGDITGAQYVTIKVHTQAVDVANFFIRINSREYDSFRRRIRCPVRVAEGVTIRKSLTENFLVVFREQVMLNGKVPRPEEVENCVGCYINEADVKLSKRCDGPCDTCRCRPMWCLNCMGMWFAHQQDQQMPETWMTGTAPCPNCRSRFCILDVCRLE</sequence>
<feature type="transmembrane region" description="Helical" evidence="6">
    <location>
        <begin position="58"/>
        <end position="76"/>
    </location>
</feature>
<evidence type="ECO:0000313" key="8">
    <source>
        <dbReference type="Proteomes" id="UP000186922"/>
    </source>
</evidence>
<evidence type="ECO:0000256" key="2">
    <source>
        <dbReference type="ARBA" id="ARBA00007332"/>
    </source>
</evidence>
<evidence type="ECO:0000256" key="1">
    <source>
        <dbReference type="ARBA" id="ARBA00004141"/>
    </source>
</evidence>
<evidence type="ECO:0000256" key="3">
    <source>
        <dbReference type="ARBA" id="ARBA00022692"/>
    </source>
</evidence>
<dbReference type="PANTHER" id="PTHR31322">
    <property type="entry name" value="E3 UBIQUITIN-PROTEIN LIGASE TM129"/>
    <property type="match status" value="1"/>
</dbReference>
<proteinExistence type="inferred from homology"/>
<dbReference type="Pfam" id="PF10272">
    <property type="entry name" value="Tmpp129"/>
    <property type="match status" value="1"/>
</dbReference>
<dbReference type="GO" id="GO:0005783">
    <property type="term" value="C:endoplasmic reticulum"/>
    <property type="evidence" value="ECO:0007669"/>
    <property type="project" value="TreeGrafter"/>
</dbReference>
<dbReference type="EMBL" id="BDGG01000010">
    <property type="protein sequence ID" value="GAV04375.1"/>
    <property type="molecule type" value="Genomic_DNA"/>
</dbReference>
<dbReference type="InterPro" id="IPR018801">
    <property type="entry name" value="TM129"/>
</dbReference>